<proteinExistence type="predicted"/>
<name>A0A087FZ17_ARAAL</name>
<keyword evidence="2" id="KW-1185">Reference proteome</keyword>
<dbReference type="AlphaFoldDB" id="A0A087FZ17"/>
<gene>
    <name evidence="1" type="ORF">AALP_AAs50048U000100</name>
</gene>
<accession>A0A087FZ17</accession>
<dbReference type="Proteomes" id="UP000029120">
    <property type="component" value="Unassembled WGS sequence"/>
</dbReference>
<dbReference type="Gramene" id="KFK22869">
    <property type="protein sequence ID" value="KFK22869"/>
    <property type="gene ID" value="AALP_AAs50048U000100"/>
</dbReference>
<sequence length="72" mass="7445">ARIFSDLVSSPAVLVLEIAQSSSRVAPGSDSCFLGHRTSANSRSPSGLSVAAGSCFGLWAILRCFSSDRGLD</sequence>
<protein>
    <submittedName>
        <fullName evidence="1">Uncharacterized protein</fullName>
    </submittedName>
</protein>
<reference evidence="2" key="1">
    <citation type="journal article" date="2015" name="Nat. Plants">
        <title>Genome expansion of Arabis alpina linked with retrotransposition and reduced symmetric DNA methylation.</title>
        <authorList>
            <person name="Willing E.M."/>
            <person name="Rawat V."/>
            <person name="Mandakova T."/>
            <person name="Maumus F."/>
            <person name="James G.V."/>
            <person name="Nordstroem K.J."/>
            <person name="Becker C."/>
            <person name="Warthmann N."/>
            <person name="Chica C."/>
            <person name="Szarzynska B."/>
            <person name="Zytnicki M."/>
            <person name="Albani M.C."/>
            <person name="Kiefer C."/>
            <person name="Bergonzi S."/>
            <person name="Castaings L."/>
            <person name="Mateos J.L."/>
            <person name="Berns M.C."/>
            <person name="Bujdoso N."/>
            <person name="Piofczyk T."/>
            <person name="de Lorenzo L."/>
            <person name="Barrero-Sicilia C."/>
            <person name="Mateos I."/>
            <person name="Piednoel M."/>
            <person name="Hagmann J."/>
            <person name="Chen-Min-Tao R."/>
            <person name="Iglesias-Fernandez R."/>
            <person name="Schuster S.C."/>
            <person name="Alonso-Blanco C."/>
            <person name="Roudier F."/>
            <person name="Carbonero P."/>
            <person name="Paz-Ares J."/>
            <person name="Davis S.J."/>
            <person name="Pecinka A."/>
            <person name="Quesneville H."/>
            <person name="Colot V."/>
            <person name="Lysak M.A."/>
            <person name="Weigel D."/>
            <person name="Coupland G."/>
            <person name="Schneeberger K."/>
        </authorList>
    </citation>
    <scope>NUCLEOTIDE SEQUENCE [LARGE SCALE GENOMIC DNA]</scope>
    <source>
        <strain evidence="2">cv. Pajares</strain>
    </source>
</reference>
<evidence type="ECO:0000313" key="1">
    <source>
        <dbReference type="EMBL" id="KFK22869.1"/>
    </source>
</evidence>
<organism evidence="1 2">
    <name type="scientific">Arabis alpina</name>
    <name type="common">Alpine rock-cress</name>
    <dbReference type="NCBI Taxonomy" id="50452"/>
    <lineage>
        <taxon>Eukaryota</taxon>
        <taxon>Viridiplantae</taxon>
        <taxon>Streptophyta</taxon>
        <taxon>Embryophyta</taxon>
        <taxon>Tracheophyta</taxon>
        <taxon>Spermatophyta</taxon>
        <taxon>Magnoliopsida</taxon>
        <taxon>eudicotyledons</taxon>
        <taxon>Gunneridae</taxon>
        <taxon>Pentapetalae</taxon>
        <taxon>rosids</taxon>
        <taxon>malvids</taxon>
        <taxon>Brassicales</taxon>
        <taxon>Brassicaceae</taxon>
        <taxon>Arabideae</taxon>
        <taxon>Arabis</taxon>
    </lineage>
</organism>
<feature type="non-terminal residue" evidence="1">
    <location>
        <position position="1"/>
    </location>
</feature>
<evidence type="ECO:0000313" key="2">
    <source>
        <dbReference type="Proteomes" id="UP000029120"/>
    </source>
</evidence>
<dbReference type="EMBL" id="KL984518">
    <property type="protein sequence ID" value="KFK22869.1"/>
    <property type="molecule type" value="Genomic_DNA"/>
</dbReference>